<reference evidence="23" key="1">
    <citation type="submission" date="2018-05" db="EMBL/GenBank/DDBJ databases">
        <title>Luteimonas pekinense sp. nov., isolated from human Meibomian gland secretions, Beijing, China.</title>
        <authorList>
            <person name="Wen T."/>
            <person name="Bai H."/>
            <person name="Lv H."/>
        </authorList>
    </citation>
    <scope>NUCLEOTIDE SEQUENCE [LARGE SCALE GENOMIC DNA]</scope>
    <source>
        <strain evidence="23">83-4</strain>
    </source>
</reference>
<dbReference type="GO" id="GO:0046872">
    <property type="term" value="F:metal ion binding"/>
    <property type="evidence" value="ECO:0007669"/>
    <property type="project" value="UniProtKB-UniRule"/>
</dbReference>
<feature type="domain" description="YjeF C-terminal" evidence="20">
    <location>
        <begin position="218"/>
        <end position="485"/>
    </location>
</feature>
<evidence type="ECO:0000256" key="3">
    <source>
        <dbReference type="ARBA" id="ARBA00006001"/>
    </source>
</evidence>
<dbReference type="NCBIfam" id="TIGR00196">
    <property type="entry name" value="yjeF_cterm"/>
    <property type="match status" value="1"/>
</dbReference>
<dbReference type="HAMAP" id="MF_01966">
    <property type="entry name" value="NADHX_epimerase"/>
    <property type="match status" value="1"/>
</dbReference>
<evidence type="ECO:0000256" key="10">
    <source>
        <dbReference type="ARBA" id="ARBA00023027"/>
    </source>
</evidence>
<dbReference type="Pfam" id="PF03853">
    <property type="entry name" value="YjeF_N"/>
    <property type="match status" value="1"/>
</dbReference>
<keyword evidence="11 18" id="KW-0413">Isomerase</keyword>
<evidence type="ECO:0000256" key="19">
    <source>
        <dbReference type="PIRNR" id="PIRNR017184"/>
    </source>
</evidence>
<dbReference type="GO" id="GO:0005524">
    <property type="term" value="F:ATP binding"/>
    <property type="evidence" value="ECO:0007669"/>
    <property type="project" value="UniProtKB-UniRule"/>
</dbReference>
<evidence type="ECO:0000256" key="4">
    <source>
        <dbReference type="ARBA" id="ARBA00009524"/>
    </source>
</evidence>
<dbReference type="CDD" id="cd01171">
    <property type="entry name" value="YXKO-related"/>
    <property type="match status" value="1"/>
</dbReference>
<dbReference type="AlphaFoldDB" id="A0A344J465"/>
<evidence type="ECO:0000256" key="11">
    <source>
        <dbReference type="ARBA" id="ARBA00023235"/>
    </source>
</evidence>
<dbReference type="InterPro" id="IPR030677">
    <property type="entry name" value="Nnr"/>
</dbReference>
<dbReference type="PANTHER" id="PTHR12592:SF0">
    <property type="entry name" value="ATP-DEPENDENT (S)-NAD(P)H-HYDRATE DEHYDRATASE"/>
    <property type="match status" value="1"/>
</dbReference>
<dbReference type="PROSITE" id="PS51383">
    <property type="entry name" value="YJEF_C_3"/>
    <property type="match status" value="1"/>
</dbReference>
<feature type="binding site" evidence="18">
    <location>
        <position position="155"/>
    </location>
    <ligand>
        <name>(6S)-NADPHX</name>
        <dbReference type="ChEBI" id="CHEBI:64076"/>
    </ligand>
</feature>
<dbReference type="EC" id="4.2.1.136" evidence="19"/>
<comment type="catalytic activity">
    <reaction evidence="15 17 19">
        <text>(6S)-NADHX + ADP = AMP + phosphate + NADH + H(+)</text>
        <dbReference type="Rhea" id="RHEA:32223"/>
        <dbReference type="ChEBI" id="CHEBI:15378"/>
        <dbReference type="ChEBI" id="CHEBI:43474"/>
        <dbReference type="ChEBI" id="CHEBI:57945"/>
        <dbReference type="ChEBI" id="CHEBI:64074"/>
        <dbReference type="ChEBI" id="CHEBI:456215"/>
        <dbReference type="ChEBI" id="CHEBI:456216"/>
        <dbReference type="EC" id="4.2.1.136"/>
    </reaction>
</comment>
<sequence length="487" mass="49935">MPSPSALYDNAALRALEHRASAIDGFDETTLMQRAGAAAWRCLLQHWPSARRIVVLCGPGNNGGDGWVLAKHALDSGLDVAVVQLDAPRSPLCISMADAYRQAGGHINHFEDALPDAHVIVDALFGIGLDRAPQGDAARLIEAANASDAPILALDTPSGVDAEHGAVPGVAIIATHTLQFIAAHMGLATGAAIDHAGALSLATLDLPDSCFEEIVPVAETMPTPRLPRRARDSHKGRFGHVLALGGDAGMGGAIALASEAALRCGAGRVSVATRAMHVPMLLARRPEAMAHAVENATSAFPLIEYADALAIGPGLGQGDWGRALFDAVIRADKPMVLDADALNLLAMSSRPVPRAVLTPHPGEAARLLDTSIDGIQRDRRAAAEALASGFQCAVVLKGAGSLIAAPGRTTRVIALGNPGMASGGMGDTLTGIVAALLAQGHEPFEAASFGAWLHARAGDRAAVAGEAGLLASDLIDQLRATIAACSA</sequence>
<comment type="subunit">
    <text evidence="17">Homotetramer.</text>
</comment>
<comment type="function">
    <text evidence="14 19">Bifunctional enzyme that catalyzes the epimerization of the S- and R-forms of NAD(P)HX and the dehydration of the S-form of NAD(P)HX at the expense of ADP, which is converted to AMP. This allows the repair of both epimers of NAD(P)HX, a damaged form of NAD(P)H that is a result of enzymatic or heat-dependent hydration.</text>
</comment>
<gene>
    <name evidence="17" type="primary">nnrD</name>
    <name evidence="18" type="synonym">nnrE</name>
    <name evidence="22" type="ORF">DCD74_03185</name>
</gene>
<comment type="caution">
    <text evidence="18">Lacks conserved residue(s) required for the propagation of feature annotation.</text>
</comment>
<evidence type="ECO:0000256" key="18">
    <source>
        <dbReference type="HAMAP-Rule" id="MF_01966"/>
    </source>
</evidence>
<keyword evidence="10 17" id="KW-0520">NAD</keyword>
<comment type="catalytic activity">
    <reaction evidence="16 17 19">
        <text>(6S)-NADPHX + ADP = AMP + phosphate + NADPH + H(+)</text>
        <dbReference type="Rhea" id="RHEA:32235"/>
        <dbReference type="ChEBI" id="CHEBI:15378"/>
        <dbReference type="ChEBI" id="CHEBI:43474"/>
        <dbReference type="ChEBI" id="CHEBI:57783"/>
        <dbReference type="ChEBI" id="CHEBI:64076"/>
        <dbReference type="ChEBI" id="CHEBI:456215"/>
        <dbReference type="ChEBI" id="CHEBI:456216"/>
        <dbReference type="EC" id="4.2.1.136"/>
    </reaction>
</comment>
<feature type="binding site" evidence="17">
    <location>
        <position position="314"/>
    </location>
    <ligand>
        <name>(6S)-NADPHX</name>
        <dbReference type="ChEBI" id="CHEBI:64076"/>
    </ligand>
</feature>
<dbReference type="GO" id="GO:0110051">
    <property type="term" value="P:metabolite repair"/>
    <property type="evidence" value="ECO:0007669"/>
    <property type="project" value="TreeGrafter"/>
</dbReference>
<feature type="binding site" evidence="18">
    <location>
        <position position="158"/>
    </location>
    <ligand>
        <name>K(+)</name>
        <dbReference type="ChEBI" id="CHEBI:29103"/>
    </ligand>
</feature>
<keyword evidence="7 17" id="KW-0067">ATP-binding</keyword>
<keyword evidence="8 17" id="KW-0521">NADP</keyword>
<dbReference type="InterPro" id="IPR029056">
    <property type="entry name" value="Ribokinase-like"/>
</dbReference>
<dbReference type="PROSITE" id="PS51385">
    <property type="entry name" value="YJEF_N"/>
    <property type="match status" value="1"/>
</dbReference>
<feature type="binding site" evidence="17">
    <location>
        <begin position="397"/>
        <end position="401"/>
    </location>
    <ligand>
        <name>AMP</name>
        <dbReference type="ChEBI" id="CHEBI:456215"/>
    </ligand>
</feature>
<dbReference type="InterPro" id="IPR017953">
    <property type="entry name" value="Carbohydrate_kinase_pred_CS"/>
</dbReference>
<keyword evidence="13" id="KW-0511">Multifunctional enzyme</keyword>
<comment type="similarity">
    <text evidence="3 19">In the N-terminal section; belongs to the NnrE/AIBP family.</text>
</comment>
<feature type="binding site" evidence="18">
    <location>
        <begin position="61"/>
        <end position="65"/>
    </location>
    <ligand>
        <name>(6S)-NADPHX</name>
        <dbReference type="ChEBI" id="CHEBI:64076"/>
    </ligand>
</feature>
<evidence type="ECO:0000256" key="8">
    <source>
        <dbReference type="ARBA" id="ARBA00022857"/>
    </source>
</evidence>
<comment type="cofactor">
    <cofactor evidence="17">
        <name>Mg(2+)</name>
        <dbReference type="ChEBI" id="CHEBI:18420"/>
    </cofactor>
</comment>
<dbReference type="OrthoDB" id="9806925at2"/>
<evidence type="ECO:0000256" key="13">
    <source>
        <dbReference type="ARBA" id="ARBA00023268"/>
    </source>
</evidence>
<dbReference type="InterPro" id="IPR004443">
    <property type="entry name" value="YjeF_N_dom"/>
</dbReference>
<accession>A0A344J465</accession>
<keyword evidence="5 18" id="KW-0479">Metal-binding</keyword>
<evidence type="ECO:0000256" key="17">
    <source>
        <dbReference type="HAMAP-Rule" id="MF_01965"/>
    </source>
</evidence>
<dbReference type="Gene3D" id="3.40.50.10260">
    <property type="entry name" value="YjeF N-terminal domain"/>
    <property type="match status" value="1"/>
</dbReference>
<evidence type="ECO:0000256" key="14">
    <source>
        <dbReference type="ARBA" id="ARBA00025153"/>
    </source>
</evidence>
<evidence type="ECO:0000313" key="22">
    <source>
        <dbReference type="EMBL" id="AXA83825.1"/>
    </source>
</evidence>
<dbReference type="SUPFAM" id="SSF64153">
    <property type="entry name" value="YjeF N-terminal domain-like"/>
    <property type="match status" value="1"/>
</dbReference>
<dbReference type="GO" id="GO:0046496">
    <property type="term" value="P:nicotinamide nucleotide metabolic process"/>
    <property type="evidence" value="ECO:0007669"/>
    <property type="project" value="UniProtKB-UniRule"/>
</dbReference>
<dbReference type="PIRSF" id="PIRSF017184">
    <property type="entry name" value="Nnr"/>
    <property type="match status" value="1"/>
</dbReference>
<feature type="binding site" evidence="17">
    <location>
        <position position="253"/>
    </location>
    <ligand>
        <name>(6S)-NADPHX</name>
        <dbReference type="ChEBI" id="CHEBI:64076"/>
    </ligand>
</feature>
<dbReference type="Proteomes" id="UP000251842">
    <property type="component" value="Chromosome"/>
</dbReference>
<dbReference type="KEGG" id="lue:DCD74_03185"/>
<comment type="similarity">
    <text evidence="4 19">In the C-terminal section; belongs to the NnrD/CARKD family.</text>
</comment>
<evidence type="ECO:0000313" key="23">
    <source>
        <dbReference type="Proteomes" id="UP000251842"/>
    </source>
</evidence>
<evidence type="ECO:0000256" key="12">
    <source>
        <dbReference type="ARBA" id="ARBA00023239"/>
    </source>
</evidence>
<proteinExistence type="inferred from homology"/>
<dbReference type="PROSITE" id="PS01050">
    <property type="entry name" value="YJEF_C_2"/>
    <property type="match status" value="1"/>
</dbReference>
<keyword evidence="23" id="KW-1185">Reference proteome</keyword>
<evidence type="ECO:0000256" key="7">
    <source>
        <dbReference type="ARBA" id="ARBA00022840"/>
    </source>
</evidence>
<feature type="binding site" evidence="17">
    <location>
        <position position="426"/>
    </location>
    <ligand>
        <name>AMP</name>
        <dbReference type="ChEBI" id="CHEBI:456215"/>
    </ligand>
</feature>
<feature type="binding site" evidence="18">
    <location>
        <position position="62"/>
    </location>
    <ligand>
        <name>K(+)</name>
        <dbReference type="ChEBI" id="CHEBI:29103"/>
    </ligand>
</feature>
<comment type="similarity">
    <text evidence="17">Belongs to the NnrD/CARKD family.</text>
</comment>
<evidence type="ECO:0000256" key="6">
    <source>
        <dbReference type="ARBA" id="ARBA00022741"/>
    </source>
</evidence>
<comment type="similarity">
    <text evidence="18">Belongs to the NnrE/AIBP family.</text>
</comment>
<dbReference type="GO" id="GO:0052856">
    <property type="term" value="F:NAD(P)HX epimerase activity"/>
    <property type="evidence" value="ECO:0007669"/>
    <property type="project" value="UniProtKB-UniRule"/>
</dbReference>
<evidence type="ECO:0000256" key="2">
    <source>
        <dbReference type="ARBA" id="ARBA00000909"/>
    </source>
</evidence>
<dbReference type="EMBL" id="CP029556">
    <property type="protein sequence ID" value="AXA83825.1"/>
    <property type="molecule type" value="Genomic_DNA"/>
</dbReference>
<keyword evidence="12 17" id="KW-0456">Lyase</keyword>
<feature type="binding site" evidence="17">
    <location>
        <position position="360"/>
    </location>
    <ligand>
        <name>(6S)-NADPHX</name>
        <dbReference type="ChEBI" id="CHEBI:64076"/>
    </ligand>
</feature>
<evidence type="ECO:0000256" key="1">
    <source>
        <dbReference type="ARBA" id="ARBA00000013"/>
    </source>
</evidence>
<feature type="domain" description="YjeF N-terminal" evidence="21">
    <location>
        <begin position="13"/>
        <end position="212"/>
    </location>
</feature>
<dbReference type="HAMAP" id="MF_01965">
    <property type="entry name" value="NADHX_dehydratase"/>
    <property type="match status" value="1"/>
</dbReference>
<evidence type="ECO:0000256" key="5">
    <source>
        <dbReference type="ARBA" id="ARBA00022723"/>
    </source>
</evidence>
<dbReference type="InterPro" id="IPR000631">
    <property type="entry name" value="CARKD"/>
</dbReference>
<protein>
    <recommendedName>
        <fullName evidence="19">Bifunctional NAD(P)H-hydrate repair enzyme</fullName>
    </recommendedName>
    <alternativeName>
        <fullName evidence="19">Nicotinamide nucleotide repair protein</fullName>
    </alternativeName>
    <domain>
        <recommendedName>
            <fullName evidence="19">ADP-dependent (S)-NAD(P)H-hydrate dehydratase</fullName>
            <ecNumber evidence="19">4.2.1.136</ecNumber>
        </recommendedName>
        <alternativeName>
            <fullName evidence="19">ADP-dependent NAD(P)HX dehydratase</fullName>
        </alternativeName>
    </domain>
    <domain>
        <recommendedName>
            <fullName evidence="19">NAD(P)H-hydrate epimerase</fullName>
            <ecNumber evidence="19">5.1.99.6</ecNumber>
        </recommendedName>
    </domain>
</protein>
<organism evidence="22 23">
    <name type="scientific">Solilutibacter oculi</name>
    <dbReference type="NCBI Taxonomy" id="2698682"/>
    <lineage>
        <taxon>Bacteria</taxon>
        <taxon>Pseudomonadati</taxon>
        <taxon>Pseudomonadota</taxon>
        <taxon>Gammaproteobacteria</taxon>
        <taxon>Lysobacterales</taxon>
        <taxon>Lysobacteraceae</taxon>
        <taxon>Solilutibacter</taxon>
    </lineage>
</organism>
<dbReference type="GO" id="GO:0052855">
    <property type="term" value="F:ADP-dependent NAD(P)H-hydrate dehydratase activity"/>
    <property type="evidence" value="ECO:0007669"/>
    <property type="project" value="UniProtKB-UniRule"/>
</dbReference>
<keyword evidence="9 18" id="KW-0630">Potassium</keyword>
<feature type="binding site" evidence="17">
    <location>
        <position position="427"/>
    </location>
    <ligand>
        <name>(6S)-NADPHX</name>
        <dbReference type="ChEBI" id="CHEBI:64076"/>
    </ligand>
</feature>
<dbReference type="NCBIfam" id="TIGR00197">
    <property type="entry name" value="yjeF_nterm"/>
    <property type="match status" value="1"/>
</dbReference>
<dbReference type="RefSeq" id="WP_112926040.1">
    <property type="nucleotide sequence ID" value="NZ_CP029556.1"/>
</dbReference>
<feature type="binding site" evidence="18">
    <location>
        <begin position="126"/>
        <end position="132"/>
    </location>
    <ligand>
        <name>(6S)-NADPHX</name>
        <dbReference type="ChEBI" id="CHEBI:64076"/>
    </ligand>
</feature>
<evidence type="ECO:0000256" key="16">
    <source>
        <dbReference type="ARBA" id="ARBA00049209"/>
    </source>
</evidence>
<dbReference type="Gene3D" id="3.40.1190.20">
    <property type="match status" value="1"/>
</dbReference>
<dbReference type="InterPro" id="IPR036652">
    <property type="entry name" value="YjeF_N_dom_sf"/>
</dbReference>
<name>A0A344J465_9GAMM</name>
<evidence type="ECO:0000256" key="9">
    <source>
        <dbReference type="ARBA" id="ARBA00022958"/>
    </source>
</evidence>
<evidence type="ECO:0000259" key="20">
    <source>
        <dbReference type="PROSITE" id="PS51383"/>
    </source>
</evidence>
<comment type="catalytic activity">
    <reaction evidence="1 18 19">
        <text>(6R)-NADHX = (6S)-NADHX</text>
        <dbReference type="Rhea" id="RHEA:32215"/>
        <dbReference type="ChEBI" id="CHEBI:64074"/>
        <dbReference type="ChEBI" id="CHEBI:64075"/>
        <dbReference type="EC" id="5.1.99.6"/>
    </reaction>
</comment>
<evidence type="ECO:0000256" key="15">
    <source>
        <dbReference type="ARBA" id="ARBA00048238"/>
    </source>
</evidence>
<feature type="binding site" evidence="18">
    <location>
        <position position="122"/>
    </location>
    <ligand>
        <name>K(+)</name>
        <dbReference type="ChEBI" id="CHEBI:29103"/>
    </ligand>
</feature>
<comment type="function">
    <text evidence="17">Catalyzes the dehydration of the S-form of NAD(P)HX at the expense of ADP, which is converted to AMP. Together with NAD(P)HX epimerase, which catalyzes the epimerization of the S- and R-forms, the enzyme allows the repair of both epimers of NAD(P)HX, a damaged form of NAD(P)H that is a result of enzymatic or heat-dependent hydration.</text>
</comment>
<dbReference type="Pfam" id="PF01256">
    <property type="entry name" value="Carb_kinase"/>
    <property type="match status" value="1"/>
</dbReference>
<dbReference type="EC" id="5.1.99.6" evidence="19"/>
<evidence type="ECO:0000259" key="21">
    <source>
        <dbReference type="PROSITE" id="PS51385"/>
    </source>
</evidence>
<dbReference type="SUPFAM" id="SSF53613">
    <property type="entry name" value="Ribokinase-like"/>
    <property type="match status" value="1"/>
</dbReference>
<comment type="cofactor">
    <cofactor evidence="18 19">
        <name>K(+)</name>
        <dbReference type="ChEBI" id="CHEBI:29103"/>
    </cofactor>
    <text evidence="18 19">Binds 1 potassium ion per subunit.</text>
</comment>
<comment type="function">
    <text evidence="18">Catalyzes the epimerization of the S- and R-forms of NAD(P)HX, a damaged form of NAD(P)H that is a result of enzymatic or heat-dependent hydration. This is a prerequisite for the S-specific NAD(P)H-hydrate dehydratase to allow the repair of both epimers of NAD(P)HX.</text>
</comment>
<dbReference type="PANTHER" id="PTHR12592">
    <property type="entry name" value="ATP-DEPENDENT (S)-NAD(P)H-HYDRATE DEHYDRATASE FAMILY MEMBER"/>
    <property type="match status" value="1"/>
</dbReference>
<keyword evidence="6 17" id="KW-0547">Nucleotide-binding</keyword>
<comment type="catalytic activity">
    <reaction evidence="2 18 19">
        <text>(6R)-NADPHX = (6S)-NADPHX</text>
        <dbReference type="Rhea" id="RHEA:32227"/>
        <dbReference type="ChEBI" id="CHEBI:64076"/>
        <dbReference type="ChEBI" id="CHEBI:64077"/>
        <dbReference type="EC" id="5.1.99.6"/>
    </reaction>
</comment>